<dbReference type="AlphaFoldDB" id="A0A839T112"/>
<name>A0A839T112_AZOMA</name>
<keyword evidence="3" id="KW-1185">Reference proteome</keyword>
<dbReference type="InterPro" id="IPR003812">
    <property type="entry name" value="Fido"/>
</dbReference>
<evidence type="ECO:0000259" key="1">
    <source>
        <dbReference type="PROSITE" id="PS51459"/>
    </source>
</evidence>
<proteinExistence type="predicted"/>
<dbReference type="SUPFAM" id="SSF140931">
    <property type="entry name" value="Fic-like"/>
    <property type="match status" value="1"/>
</dbReference>
<protein>
    <submittedName>
        <fullName evidence="2">Fic family protein</fullName>
    </submittedName>
</protein>
<dbReference type="PROSITE" id="PS51459">
    <property type="entry name" value="FIDO"/>
    <property type="match status" value="1"/>
</dbReference>
<dbReference type="InterPro" id="IPR036597">
    <property type="entry name" value="Fido-like_dom_sf"/>
</dbReference>
<gene>
    <name evidence="2" type="ORF">FHR87_001626</name>
</gene>
<accession>A0A839T112</accession>
<sequence length="172" mass="18749">MTTYLPPYTLTSDIVSLVAAIAEQVGRLSALPEQGLGLRLRRINRIRTVTGSLAIEGNTLSEEQITALLEGKTVLAPPRELQEARNALAVYEQLPNCNGLKEADLLAAHQLLMKGLPDHPGNYRSGGVGVMAGKEILHMAPPANRVPELMQQLFGWLKNTREHPLIASSVFH</sequence>
<organism evidence="2 3">
    <name type="scientific">Azomonas macrocytogenes</name>
    <name type="common">Azotobacter macrocytogenes</name>
    <dbReference type="NCBI Taxonomy" id="69962"/>
    <lineage>
        <taxon>Bacteria</taxon>
        <taxon>Pseudomonadati</taxon>
        <taxon>Pseudomonadota</taxon>
        <taxon>Gammaproteobacteria</taxon>
        <taxon>Pseudomonadales</taxon>
        <taxon>Pseudomonadaceae</taxon>
        <taxon>Azomonas</taxon>
    </lineage>
</organism>
<reference evidence="2 3" key="1">
    <citation type="submission" date="2020-08" db="EMBL/GenBank/DDBJ databases">
        <title>Genomic Encyclopedia of Type Strains, Phase III (KMG-III): the genomes of soil and plant-associated and newly described type strains.</title>
        <authorList>
            <person name="Whitman W."/>
        </authorList>
    </citation>
    <scope>NUCLEOTIDE SEQUENCE [LARGE SCALE GENOMIC DNA]</scope>
    <source>
        <strain evidence="2 3">CECT 4462</strain>
    </source>
</reference>
<dbReference type="Gene3D" id="1.10.3290.10">
    <property type="entry name" value="Fido-like domain"/>
    <property type="match status" value="1"/>
</dbReference>
<feature type="domain" description="Fido" evidence="1">
    <location>
        <begin position="100"/>
        <end position="172"/>
    </location>
</feature>
<evidence type="ECO:0000313" key="2">
    <source>
        <dbReference type="EMBL" id="MBB3103231.1"/>
    </source>
</evidence>
<dbReference type="Proteomes" id="UP000549250">
    <property type="component" value="Unassembled WGS sequence"/>
</dbReference>
<evidence type="ECO:0000313" key="3">
    <source>
        <dbReference type="Proteomes" id="UP000549250"/>
    </source>
</evidence>
<dbReference type="Pfam" id="PF02661">
    <property type="entry name" value="Fic"/>
    <property type="match status" value="1"/>
</dbReference>
<comment type="caution">
    <text evidence="2">The sequence shown here is derived from an EMBL/GenBank/DDBJ whole genome shotgun (WGS) entry which is preliminary data.</text>
</comment>
<dbReference type="EMBL" id="JACHXI010000006">
    <property type="protein sequence ID" value="MBB3103231.1"/>
    <property type="molecule type" value="Genomic_DNA"/>
</dbReference>